<feature type="region of interest" description="Disordered" evidence="1">
    <location>
        <begin position="39"/>
        <end position="106"/>
    </location>
</feature>
<reference evidence="2" key="2">
    <citation type="submission" date="2021-09" db="EMBL/GenBank/DDBJ databases">
        <authorList>
            <person name="Jia N."/>
            <person name="Wang J."/>
            <person name="Shi W."/>
            <person name="Du L."/>
            <person name="Sun Y."/>
            <person name="Zhan W."/>
            <person name="Jiang J."/>
            <person name="Wang Q."/>
            <person name="Zhang B."/>
            <person name="Ji P."/>
            <person name="Sakyi L.B."/>
            <person name="Cui X."/>
            <person name="Yuan T."/>
            <person name="Jiang B."/>
            <person name="Yang W."/>
            <person name="Lam T.T.-Y."/>
            <person name="Chang Q."/>
            <person name="Ding S."/>
            <person name="Wang X."/>
            <person name="Zhu J."/>
            <person name="Ruan X."/>
            <person name="Zhao L."/>
            <person name="Wei J."/>
            <person name="Que T."/>
            <person name="Du C."/>
            <person name="Cheng J."/>
            <person name="Dai P."/>
            <person name="Han X."/>
            <person name="Huang E."/>
            <person name="Gao Y."/>
            <person name="Liu J."/>
            <person name="Shao H."/>
            <person name="Ye R."/>
            <person name="Li L."/>
            <person name="Wei W."/>
            <person name="Wang X."/>
            <person name="Wang C."/>
            <person name="Huo Q."/>
            <person name="Li W."/>
            <person name="Guo W."/>
            <person name="Chen H."/>
            <person name="Chen S."/>
            <person name="Zhou L."/>
            <person name="Zhou L."/>
            <person name="Ni X."/>
            <person name="Tian J."/>
            <person name="Zhou Y."/>
            <person name="Sheng Y."/>
            <person name="Liu T."/>
            <person name="Pan Y."/>
            <person name="Xia L."/>
            <person name="Li J."/>
            <person name="Zhao F."/>
            <person name="Cao W."/>
        </authorList>
    </citation>
    <scope>NUCLEOTIDE SEQUENCE</scope>
    <source>
        <strain evidence="2">Rsan-2018</strain>
        <tissue evidence="2">Larvae</tissue>
    </source>
</reference>
<dbReference type="AlphaFoldDB" id="A0A9D4TB09"/>
<feature type="compositionally biased region" description="Basic and acidic residues" evidence="1">
    <location>
        <begin position="72"/>
        <end position="88"/>
    </location>
</feature>
<accession>A0A9D4TB09</accession>
<organism evidence="2 3">
    <name type="scientific">Rhipicephalus sanguineus</name>
    <name type="common">Brown dog tick</name>
    <name type="synonym">Ixodes sanguineus</name>
    <dbReference type="NCBI Taxonomy" id="34632"/>
    <lineage>
        <taxon>Eukaryota</taxon>
        <taxon>Metazoa</taxon>
        <taxon>Ecdysozoa</taxon>
        <taxon>Arthropoda</taxon>
        <taxon>Chelicerata</taxon>
        <taxon>Arachnida</taxon>
        <taxon>Acari</taxon>
        <taxon>Parasitiformes</taxon>
        <taxon>Ixodida</taxon>
        <taxon>Ixodoidea</taxon>
        <taxon>Ixodidae</taxon>
        <taxon>Rhipicephalinae</taxon>
        <taxon>Rhipicephalus</taxon>
        <taxon>Rhipicephalus</taxon>
    </lineage>
</organism>
<protein>
    <submittedName>
        <fullName evidence="2">Uncharacterized protein</fullName>
    </submittedName>
</protein>
<evidence type="ECO:0000313" key="2">
    <source>
        <dbReference type="EMBL" id="KAH7984078.1"/>
    </source>
</evidence>
<evidence type="ECO:0000313" key="3">
    <source>
        <dbReference type="Proteomes" id="UP000821837"/>
    </source>
</evidence>
<comment type="caution">
    <text evidence="2">The sequence shown here is derived from an EMBL/GenBank/DDBJ whole genome shotgun (WGS) entry which is preliminary data.</text>
</comment>
<reference evidence="2" key="1">
    <citation type="journal article" date="2020" name="Cell">
        <title>Large-Scale Comparative Analyses of Tick Genomes Elucidate Their Genetic Diversity and Vector Capacities.</title>
        <authorList>
            <consortium name="Tick Genome and Microbiome Consortium (TIGMIC)"/>
            <person name="Jia N."/>
            <person name="Wang J."/>
            <person name="Shi W."/>
            <person name="Du L."/>
            <person name="Sun Y."/>
            <person name="Zhan W."/>
            <person name="Jiang J.F."/>
            <person name="Wang Q."/>
            <person name="Zhang B."/>
            <person name="Ji P."/>
            <person name="Bell-Sakyi L."/>
            <person name="Cui X.M."/>
            <person name="Yuan T.T."/>
            <person name="Jiang B.G."/>
            <person name="Yang W.F."/>
            <person name="Lam T.T."/>
            <person name="Chang Q.C."/>
            <person name="Ding S.J."/>
            <person name="Wang X.J."/>
            <person name="Zhu J.G."/>
            <person name="Ruan X.D."/>
            <person name="Zhao L."/>
            <person name="Wei J.T."/>
            <person name="Ye R.Z."/>
            <person name="Que T.C."/>
            <person name="Du C.H."/>
            <person name="Zhou Y.H."/>
            <person name="Cheng J.X."/>
            <person name="Dai P.F."/>
            <person name="Guo W.B."/>
            <person name="Han X.H."/>
            <person name="Huang E.J."/>
            <person name="Li L.F."/>
            <person name="Wei W."/>
            <person name="Gao Y.C."/>
            <person name="Liu J.Z."/>
            <person name="Shao H.Z."/>
            <person name="Wang X."/>
            <person name="Wang C.C."/>
            <person name="Yang T.C."/>
            <person name="Huo Q.B."/>
            <person name="Li W."/>
            <person name="Chen H.Y."/>
            <person name="Chen S.E."/>
            <person name="Zhou L.G."/>
            <person name="Ni X.B."/>
            <person name="Tian J.H."/>
            <person name="Sheng Y."/>
            <person name="Liu T."/>
            <person name="Pan Y.S."/>
            <person name="Xia L.Y."/>
            <person name="Li J."/>
            <person name="Zhao F."/>
            <person name="Cao W.C."/>
        </authorList>
    </citation>
    <scope>NUCLEOTIDE SEQUENCE</scope>
    <source>
        <strain evidence="2">Rsan-2018</strain>
    </source>
</reference>
<keyword evidence="3" id="KW-1185">Reference proteome</keyword>
<gene>
    <name evidence="2" type="ORF">HPB52_016906</name>
</gene>
<sequence length="106" mass="11332">MAVVRRRHIATSNTRRVCDCSAVNSEPSEAYTLHLSEKTTNTPGLQEVVPDDVNRINGNPKGRSAVTATDDTGVKHELPKTKTPRLEVQESGTTGPTDACEVSAAS</sequence>
<dbReference type="EMBL" id="JABSTV010001245">
    <property type="protein sequence ID" value="KAH7984078.1"/>
    <property type="molecule type" value="Genomic_DNA"/>
</dbReference>
<proteinExistence type="predicted"/>
<name>A0A9D4TB09_RHISA</name>
<dbReference type="Proteomes" id="UP000821837">
    <property type="component" value="Chromosome 1"/>
</dbReference>
<evidence type="ECO:0000256" key="1">
    <source>
        <dbReference type="SAM" id="MobiDB-lite"/>
    </source>
</evidence>